<feature type="region of interest" description="Disordered" evidence="6">
    <location>
        <begin position="34"/>
        <end position="61"/>
    </location>
</feature>
<dbReference type="NCBIfam" id="TIGR00756">
    <property type="entry name" value="PPR"/>
    <property type="match status" value="2"/>
</dbReference>
<feature type="compositionally biased region" description="Basic and acidic residues" evidence="6">
    <location>
        <begin position="946"/>
        <end position="966"/>
    </location>
</feature>
<sequence length="966" mass="106639">MQPCPCIRLQLWRQQQQLWQTWRSSPATVARGVRRQAQEARRPLTTVAPAAASDRPETKSRARHLRLWTAAEQAVFGLSEGETSAPDFSAHQITDPRPQRSLQRSRKATDPFAVLQQQQQQQPQTANASRENTSTQTSDVPQWRYVLPKRQRMKLRPPAWLPRPESHMAGLWRKRSGVDFAKAKSVFWGWKSAVAETWNLLEDGRLPHEGSQSSVLQSILEPAHREGKAETEGASSPNVDSIRTAWAALGWSTKRQCDEWPHLMVAALRTYPGRAHLIFQATFDVDVVPSYMAEDTINFLLHMRESPKVREKAIIPFDTPAAEDLLSVLRYVLEKSPPDYLRLRQSSLYLFTRMLASSLDNVADLYHDLVRYQHPMHKNTRLQIAGRLAGSPRPEHKTLAVNVLQRALAETDLDINTPQGAALCTAILTAGEGDSVEAAETGSSHSTPAATPAELFELLLQCGLEPNLITYTTIIRGLCLKQELDAALQVLQLMLSEAKTEPDAFVYSILMNGAKIGCNYPIIQQVAQSAAAHGVRHPFLWNDFLQAIYTTALNEARRDRQLKRPRVIPAFPLMVQAYARVFELAPLRKLLPDVNLDFVAAADFASSSSGASRNGSSSRLGAGTNIPSNRHWEFAAQLAPTVRSLPKLSPVELVEPTGSTLATMVLGYIQGLSNPYDVITFYTHFRRLLQTGDPMATRLVRDQSSQVHDCVVMALTEFEGMLRAALDVVSDMLRDAAAALEADKEGGSAAAATSVHGGHHPPPSVYTWSILINGFMFHRQYKQGERVLNMMRERGVEPNLVTWNTLLAGYARAQRSGNTISTFERLERTGKEPDDFTYRGLSYLNDQTSVVKLLELRQARAVNAAADAAGTAVDAAVPVSSEAINKAPSPVLLSRPEQSAVSNVGRGADNGAGRPRNPGAATNHRGLTNDVDELQGLQGEVAEIAKMMDEEQRDDAAAESGEEKRG</sequence>
<reference evidence="7 8" key="1">
    <citation type="journal article" date="2014" name="BMC Genomics">
        <title>Comparative genomics of the major fungal agents of human and animal Sporotrichosis: Sporothrix schenckii and Sporothrix brasiliensis.</title>
        <authorList>
            <person name="Teixeira M.M."/>
            <person name="de Almeida L.G."/>
            <person name="Kubitschek-Barreira P."/>
            <person name="Alves F.L."/>
            <person name="Kioshima E.S."/>
            <person name="Abadio A.K."/>
            <person name="Fernandes L."/>
            <person name="Derengowski L.S."/>
            <person name="Ferreira K.S."/>
            <person name="Souza R.C."/>
            <person name="Ruiz J.C."/>
            <person name="de Andrade N.C."/>
            <person name="Paes H.C."/>
            <person name="Nicola A.M."/>
            <person name="Albuquerque P."/>
            <person name="Gerber A.L."/>
            <person name="Martins V.P."/>
            <person name="Peconick L.D."/>
            <person name="Neto A.V."/>
            <person name="Chaucanez C.B."/>
            <person name="Silva P.A."/>
            <person name="Cunha O.L."/>
            <person name="de Oliveira F.F."/>
            <person name="dos Santos T.C."/>
            <person name="Barros A.L."/>
            <person name="Soares M.A."/>
            <person name="de Oliveira L.M."/>
            <person name="Marini M.M."/>
            <person name="Villalobos-Duno H."/>
            <person name="Cunha M.M."/>
            <person name="de Hoog S."/>
            <person name="da Silveira J.F."/>
            <person name="Henrissat B."/>
            <person name="Nino-Vega G.A."/>
            <person name="Cisalpino P.S."/>
            <person name="Mora-Montes H.M."/>
            <person name="Almeida S.R."/>
            <person name="Stajich J.E."/>
            <person name="Lopes-Bezerra L.M."/>
            <person name="Vasconcelos A.T."/>
            <person name="Felipe M.S."/>
        </authorList>
    </citation>
    <scope>NUCLEOTIDE SEQUENCE [LARGE SCALE GENOMIC DNA]</scope>
    <source>
        <strain evidence="7 8">1099-18</strain>
    </source>
</reference>
<dbReference type="GeneID" id="27666963"/>
<evidence type="ECO:0000256" key="3">
    <source>
        <dbReference type="ARBA" id="ARBA00044493"/>
    </source>
</evidence>
<feature type="compositionally biased region" description="Polar residues" evidence="6">
    <location>
        <begin position="125"/>
        <end position="139"/>
    </location>
</feature>
<dbReference type="InterPro" id="IPR011990">
    <property type="entry name" value="TPR-like_helical_dom_sf"/>
</dbReference>
<dbReference type="VEuPathDB" id="FungiDB:SPSK_04926"/>
<evidence type="ECO:0000256" key="4">
    <source>
        <dbReference type="ARBA" id="ARBA00044511"/>
    </source>
</evidence>
<evidence type="ECO:0000256" key="5">
    <source>
        <dbReference type="PROSITE-ProRule" id="PRU00708"/>
    </source>
</evidence>
<feature type="region of interest" description="Disordered" evidence="6">
    <location>
        <begin position="82"/>
        <end position="139"/>
    </location>
</feature>
<evidence type="ECO:0000256" key="6">
    <source>
        <dbReference type="SAM" id="MobiDB-lite"/>
    </source>
</evidence>
<feature type="repeat" description="PPR" evidence="5">
    <location>
        <begin position="764"/>
        <end position="798"/>
    </location>
</feature>
<accession>A0A0F2LW43</accession>
<comment type="caution">
    <text evidence="7">The sequence shown here is derived from an EMBL/GenBank/DDBJ whole genome shotgun (WGS) entry which is preliminary data.</text>
</comment>
<dbReference type="AlphaFoldDB" id="A0A0F2LW43"/>
<name>A0A0F2LW43_SPOSC</name>
<evidence type="ECO:0000256" key="1">
    <source>
        <dbReference type="ARBA" id="ARBA00006192"/>
    </source>
</evidence>
<gene>
    <name evidence="7" type="ORF">SPSK_04926</name>
</gene>
<keyword evidence="2" id="KW-0677">Repeat</keyword>
<comment type="function">
    <text evidence="3">Regulates mitochondrial small subunit maturation by controlling 15S rRNA 5'-end processing. Localizes to the 5' precursor of the 15S rRNA in a position that is subsequently occupied by mS47 in the mature yeast mtSSU. Uses structure and sequence-specific RNA recognition, binding to a single-stranded region of the precursor and specifically recognizing bases -6 to -1. The exchange of Ccm1 for mS47 is coupled to the irreversible removal of precursor rRNA that is accompanied by conformational changes of the mitoribosomal proteins uS5m and mS26. These conformational changes signal completion of 5'-end rRNA processing through protection of the mature 5'-end of the 15S rRNA and stabilization of mS47. The removal of the 5' precursor together with the dissociation of Ccm1 may be catalyzed by the 5'-3' exoribonuclease Pet127. Involved in the specific removal of group I introns in mitochondrial encoded transcripts.</text>
</comment>
<reference evidence="7 8" key="2">
    <citation type="journal article" date="2015" name="Eukaryot. Cell">
        <title>Asexual propagation of a virulent clone complex in a human and feline outbreak of sporotrichosis.</title>
        <authorList>
            <person name="Teixeira Mde M."/>
            <person name="Rodrigues A.M."/>
            <person name="Tsui C.K."/>
            <person name="de Almeida L.G."/>
            <person name="Van Diepeningen A.D."/>
            <person name="van den Ende B.G."/>
            <person name="Fernandes G.F."/>
            <person name="Kano R."/>
            <person name="Hamelin R.C."/>
            <person name="Lopes-Bezerra L.M."/>
            <person name="Vasconcelos A.T."/>
            <person name="de Hoog S."/>
            <person name="de Camargo Z.P."/>
            <person name="Felipe M.S."/>
        </authorList>
    </citation>
    <scope>NUCLEOTIDE SEQUENCE [LARGE SCALE GENOMIC DNA]</scope>
    <source>
        <strain evidence="7 8">1099-18</strain>
    </source>
</reference>
<evidence type="ECO:0000313" key="7">
    <source>
        <dbReference type="EMBL" id="KJR81049.1"/>
    </source>
</evidence>
<dbReference type="PANTHER" id="PTHR47447">
    <property type="entry name" value="OS03G0856100 PROTEIN"/>
    <property type="match status" value="1"/>
</dbReference>
<dbReference type="PANTHER" id="PTHR47447:SF24">
    <property type="entry name" value="PENTATRICOPEPTIDE REPEAT-CONTAINING PROTEIN"/>
    <property type="match status" value="1"/>
</dbReference>
<evidence type="ECO:0000256" key="2">
    <source>
        <dbReference type="ARBA" id="ARBA00022737"/>
    </source>
</evidence>
<proteinExistence type="inferred from homology"/>
<organism evidence="7 8">
    <name type="scientific">Sporothrix schenckii 1099-18</name>
    <dbReference type="NCBI Taxonomy" id="1397361"/>
    <lineage>
        <taxon>Eukaryota</taxon>
        <taxon>Fungi</taxon>
        <taxon>Dikarya</taxon>
        <taxon>Ascomycota</taxon>
        <taxon>Pezizomycotina</taxon>
        <taxon>Sordariomycetes</taxon>
        <taxon>Sordariomycetidae</taxon>
        <taxon>Ophiostomatales</taxon>
        <taxon>Ophiostomataceae</taxon>
        <taxon>Sporothrix</taxon>
    </lineage>
</organism>
<comment type="similarity">
    <text evidence="1">Belongs to the CCM1 family.</text>
</comment>
<dbReference type="Pfam" id="PF12854">
    <property type="entry name" value="PPR_1"/>
    <property type="match status" value="1"/>
</dbReference>
<dbReference type="InterPro" id="IPR002885">
    <property type="entry name" value="PPR_rpt"/>
</dbReference>
<feature type="repeat" description="PPR" evidence="5">
    <location>
        <begin position="467"/>
        <end position="497"/>
    </location>
</feature>
<dbReference type="EMBL" id="AXCR01000012">
    <property type="protein sequence ID" value="KJR81049.1"/>
    <property type="molecule type" value="Genomic_DNA"/>
</dbReference>
<feature type="region of interest" description="Disordered" evidence="6">
    <location>
        <begin position="893"/>
        <end position="966"/>
    </location>
</feature>
<dbReference type="Proteomes" id="UP000033710">
    <property type="component" value="Unassembled WGS sequence"/>
</dbReference>
<comment type="subunit">
    <text evidence="4">Binds to mitochondrial small subunit 15S rRNA.</text>
</comment>
<dbReference type="Gene3D" id="1.25.40.10">
    <property type="entry name" value="Tetratricopeptide repeat domain"/>
    <property type="match status" value="2"/>
</dbReference>
<protein>
    <submittedName>
        <fullName evidence="7">Pentatricopeptide repeat protein</fullName>
    </submittedName>
</protein>
<feature type="repeat" description="PPR" evidence="5">
    <location>
        <begin position="799"/>
        <end position="833"/>
    </location>
</feature>
<dbReference type="RefSeq" id="XP_016583725.1">
    <property type="nucleotide sequence ID" value="XM_016731686.1"/>
</dbReference>
<evidence type="ECO:0000313" key="8">
    <source>
        <dbReference type="Proteomes" id="UP000033710"/>
    </source>
</evidence>
<dbReference type="PROSITE" id="PS51375">
    <property type="entry name" value="PPR"/>
    <property type="match status" value="3"/>
</dbReference>
<dbReference type="KEGG" id="ssck:SPSK_04926"/>
<dbReference type="OrthoDB" id="185373at2759"/>
<dbReference type="Pfam" id="PF13041">
    <property type="entry name" value="PPR_2"/>
    <property type="match status" value="1"/>
</dbReference>